<keyword evidence="3 9" id="KW-0028">Amino-acid biosynthesis</keyword>
<keyword evidence="4 9" id="KW-0808">Transferase</keyword>
<dbReference type="InterPro" id="IPR004662">
    <property type="entry name" value="AcgluKinase_fam"/>
</dbReference>
<evidence type="ECO:0000256" key="3">
    <source>
        <dbReference type="ARBA" id="ARBA00022605"/>
    </source>
</evidence>
<keyword evidence="6 9" id="KW-0418">Kinase</keyword>
<evidence type="ECO:0000256" key="7">
    <source>
        <dbReference type="ARBA" id="ARBA00022840"/>
    </source>
</evidence>
<keyword evidence="2 9" id="KW-0055">Arginine biosynthesis</keyword>
<dbReference type="Proteomes" id="UP001303902">
    <property type="component" value="Chromosome"/>
</dbReference>
<name>A0ABZ0L1K3_9BACL</name>
<dbReference type="PIRSF" id="PIRSF000728">
    <property type="entry name" value="NAGK"/>
    <property type="match status" value="1"/>
</dbReference>
<dbReference type="Pfam" id="PF00696">
    <property type="entry name" value="AA_kinase"/>
    <property type="match status" value="1"/>
</dbReference>
<dbReference type="Gene3D" id="3.40.1160.10">
    <property type="entry name" value="Acetylglutamate kinase-like"/>
    <property type="match status" value="1"/>
</dbReference>
<feature type="site" description="Transition state stabilizer" evidence="9">
    <location>
        <position position="18"/>
    </location>
</feature>
<dbReference type="CDD" id="cd04238">
    <property type="entry name" value="AAK_NAGK-like"/>
    <property type="match status" value="1"/>
</dbReference>
<evidence type="ECO:0000256" key="8">
    <source>
        <dbReference type="ARBA" id="ARBA00048141"/>
    </source>
</evidence>
<organism evidence="11 12">
    <name type="scientific">Sporosarcina oncorhynchi</name>
    <dbReference type="NCBI Taxonomy" id="3056444"/>
    <lineage>
        <taxon>Bacteria</taxon>
        <taxon>Bacillati</taxon>
        <taxon>Bacillota</taxon>
        <taxon>Bacilli</taxon>
        <taxon>Bacillales</taxon>
        <taxon>Caryophanaceae</taxon>
        <taxon>Sporosarcina</taxon>
    </lineage>
</organism>
<sequence>MTTSKSMHLIDRKRIVIKLGGSMLSGLSDIFFEKFIELQKEGHELVIVHGGGPFINRSLLANGIESRVDEGIRVTCEKSMEIVKHILISEVNTALVHQLNDKGIEAIGLSGFDGHLLRCTVLDLERYGLVGKINKVHEDVLVKLLASGFVPVVSCIGSTTSGTALNINADTVASEIALALGADRLLLVTDTPGIQVSNEMQRNATPSLVAQWIEEGEIYGGMIPKVTAAIACLEHGIPEVHIADQHLNGTIIGFKEVFI</sequence>
<dbReference type="PANTHER" id="PTHR23342:SF0">
    <property type="entry name" value="N-ACETYLGLUTAMATE SYNTHASE, MITOCHONDRIAL"/>
    <property type="match status" value="1"/>
</dbReference>
<dbReference type="NCBIfam" id="TIGR00761">
    <property type="entry name" value="argB"/>
    <property type="match status" value="1"/>
</dbReference>
<dbReference type="HAMAP" id="MF_00082">
    <property type="entry name" value="ArgB"/>
    <property type="match status" value="1"/>
</dbReference>
<comment type="similarity">
    <text evidence="9">Belongs to the acetylglutamate kinase family. ArgB subfamily.</text>
</comment>
<dbReference type="InterPro" id="IPR036393">
    <property type="entry name" value="AceGlu_kinase-like_sf"/>
</dbReference>
<keyword evidence="12" id="KW-1185">Reference proteome</keyword>
<evidence type="ECO:0000259" key="10">
    <source>
        <dbReference type="Pfam" id="PF00696"/>
    </source>
</evidence>
<dbReference type="EC" id="2.7.2.8" evidence="9"/>
<feature type="domain" description="Aspartate/glutamate/uridylate kinase" evidence="10">
    <location>
        <begin position="13"/>
        <end position="244"/>
    </location>
</feature>
<feature type="binding site" evidence="9">
    <location>
        <position position="166"/>
    </location>
    <ligand>
        <name>substrate</name>
    </ligand>
</feature>
<feature type="site" description="Transition state stabilizer" evidence="9">
    <location>
        <position position="225"/>
    </location>
</feature>
<comment type="subcellular location">
    <subcellularLocation>
        <location evidence="9">Cytoplasm</location>
    </subcellularLocation>
</comment>
<keyword evidence="9" id="KW-0963">Cytoplasm</keyword>
<comment type="pathway">
    <text evidence="1 9">Amino-acid biosynthesis; L-arginine biosynthesis; N(2)-acetyl-L-ornithine from L-glutamate: step 2/4.</text>
</comment>
<accession>A0ABZ0L1K3</accession>
<gene>
    <name evidence="9 11" type="primary">argB</name>
    <name evidence="11" type="ORF">QWT69_10355</name>
</gene>
<comment type="catalytic activity">
    <reaction evidence="8 9">
        <text>N-acetyl-L-glutamate + ATP = N-acetyl-L-glutamyl 5-phosphate + ADP</text>
        <dbReference type="Rhea" id="RHEA:14629"/>
        <dbReference type="ChEBI" id="CHEBI:30616"/>
        <dbReference type="ChEBI" id="CHEBI:44337"/>
        <dbReference type="ChEBI" id="CHEBI:57936"/>
        <dbReference type="ChEBI" id="CHEBI:456216"/>
        <dbReference type="EC" id="2.7.2.8"/>
    </reaction>
</comment>
<feature type="binding site" evidence="9">
    <location>
        <begin position="51"/>
        <end position="52"/>
    </location>
    <ligand>
        <name>substrate</name>
    </ligand>
</feature>
<dbReference type="PRINTS" id="PR00474">
    <property type="entry name" value="GLU5KINASE"/>
</dbReference>
<dbReference type="SUPFAM" id="SSF53633">
    <property type="entry name" value="Carbamate kinase-like"/>
    <property type="match status" value="1"/>
</dbReference>
<evidence type="ECO:0000256" key="2">
    <source>
        <dbReference type="ARBA" id="ARBA00022571"/>
    </source>
</evidence>
<evidence type="ECO:0000313" key="11">
    <source>
        <dbReference type="EMBL" id="WOV86340.1"/>
    </source>
</evidence>
<comment type="function">
    <text evidence="9">Catalyzes the ATP-dependent phosphorylation of N-acetyl-L-glutamate.</text>
</comment>
<evidence type="ECO:0000256" key="1">
    <source>
        <dbReference type="ARBA" id="ARBA00004828"/>
    </source>
</evidence>
<evidence type="ECO:0000313" key="12">
    <source>
        <dbReference type="Proteomes" id="UP001303902"/>
    </source>
</evidence>
<dbReference type="GO" id="GO:0003991">
    <property type="term" value="F:acetylglutamate kinase activity"/>
    <property type="evidence" value="ECO:0007669"/>
    <property type="project" value="UniProtKB-EC"/>
</dbReference>
<dbReference type="InterPro" id="IPR001048">
    <property type="entry name" value="Asp/Glu/Uridylate_kinase"/>
</dbReference>
<dbReference type="PANTHER" id="PTHR23342">
    <property type="entry name" value="N-ACETYLGLUTAMATE SYNTHASE"/>
    <property type="match status" value="1"/>
</dbReference>
<proteinExistence type="inferred from homology"/>
<evidence type="ECO:0000256" key="9">
    <source>
        <dbReference type="HAMAP-Rule" id="MF_00082"/>
    </source>
</evidence>
<protein>
    <recommendedName>
        <fullName evidence="9">Acetylglutamate kinase</fullName>
        <ecNumber evidence="9">2.7.2.8</ecNumber>
    </recommendedName>
    <alternativeName>
        <fullName evidence="9">N-acetyl-L-glutamate 5-phosphotransferase</fullName>
    </alternativeName>
    <alternativeName>
        <fullName evidence="9">NAG kinase</fullName>
        <shortName evidence="9">NAGK</shortName>
    </alternativeName>
</protein>
<evidence type="ECO:0000256" key="6">
    <source>
        <dbReference type="ARBA" id="ARBA00022777"/>
    </source>
</evidence>
<evidence type="ECO:0000256" key="4">
    <source>
        <dbReference type="ARBA" id="ARBA00022679"/>
    </source>
</evidence>
<feature type="binding site" evidence="9">
    <location>
        <position position="73"/>
    </location>
    <ligand>
        <name>substrate</name>
    </ligand>
</feature>
<dbReference type="EMBL" id="CP129118">
    <property type="protein sequence ID" value="WOV86340.1"/>
    <property type="molecule type" value="Genomic_DNA"/>
</dbReference>
<dbReference type="InterPro" id="IPR037528">
    <property type="entry name" value="ArgB"/>
</dbReference>
<reference evidence="11 12" key="1">
    <citation type="submission" date="2023-06" db="EMBL/GenBank/DDBJ databases">
        <title>Sporosarcina sp. nov., isolated from Korean tranditional fermented seafood 'Jeotgal'.</title>
        <authorList>
            <person name="Yang A.I."/>
            <person name="Shin N.-R."/>
        </authorList>
    </citation>
    <scope>NUCLEOTIDE SEQUENCE [LARGE SCALE GENOMIC DNA]</scope>
    <source>
        <strain evidence="11 12">T2O-4</strain>
    </source>
</reference>
<dbReference type="RefSeq" id="WP_317965429.1">
    <property type="nucleotide sequence ID" value="NZ_CP129118.1"/>
</dbReference>
<keyword evidence="5 9" id="KW-0547">Nucleotide-binding</keyword>
<dbReference type="InterPro" id="IPR001057">
    <property type="entry name" value="Glu/AcGlu_kinase"/>
</dbReference>
<keyword evidence="7 9" id="KW-0067">ATP-binding</keyword>
<evidence type="ECO:0000256" key="5">
    <source>
        <dbReference type="ARBA" id="ARBA00022741"/>
    </source>
</evidence>